<sequence>MLPHKTVNILFIKAVACTKTEDSSNSQPAKAKVQPDSANDKP</sequence>
<dbReference type="AlphaFoldDB" id="A0A2P2NDY3"/>
<dbReference type="EMBL" id="GGEC01060209">
    <property type="protein sequence ID" value="MBX40693.1"/>
    <property type="molecule type" value="Transcribed_RNA"/>
</dbReference>
<feature type="region of interest" description="Disordered" evidence="1">
    <location>
        <begin position="20"/>
        <end position="42"/>
    </location>
</feature>
<organism evidence="2">
    <name type="scientific">Rhizophora mucronata</name>
    <name type="common">Asiatic mangrove</name>
    <dbReference type="NCBI Taxonomy" id="61149"/>
    <lineage>
        <taxon>Eukaryota</taxon>
        <taxon>Viridiplantae</taxon>
        <taxon>Streptophyta</taxon>
        <taxon>Embryophyta</taxon>
        <taxon>Tracheophyta</taxon>
        <taxon>Spermatophyta</taxon>
        <taxon>Magnoliopsida</taxon>
        <taxon>eudicotyledons</taxon>
        <taxon>Gunneridae</taxon>
        <taxon>Pentapetalae</taxon>
        <taxon>rosids</taxon>
        <taxon>fabids</taxon>
        <taxon>Malpighiales</taxon>
        <taxon>Rhizophoraceae</taxon>
        <taxon>Rhizophora</taxon>
    </lineage>
</organism>
<protein>
    <submittedName>
        <fullName evidence="2">Uncharacterized protein</fullName>
    </submittedName>
</protein>
<evidence type="ECO:0000313" key="2">
    <source>
        <dbReference type="EMBL" id="MBX40693.1"/>
    </source>
</evidence>
<name>A0A2P2NDY3_RHIMU</name>
<proteinExistence type="predicted"/>
<reference evidence="2" key="1">
    <citation type="submission" date="2018-02" db="EMBL/GenBank/DDBJ databases">
        <title>Rhizophora mucronata_Transcriptome.</title>
        <authorList>
            <person name="Meera S.P."/>
            <person name="Sreeshan A."/>
            <person name="Augustine A."/>
        </authorList>
    </citation>
    <scope>NUCLEOTIDE SEQUENCE</scope>
    <source>
        <tissue evidence="2">Leaf</tissue>
    </source>
</reference>
<accession>A0A2P2NDY3</accession>
<evidence type="ECO:0000256" key="1">
    <source>
        <dbReference type="SAM" id="MobiDB-lite"/>
    </source>
</evidence>